<evidence type="ECO:0000313" key="2">
    <source>
        <dbReference type="EMBL" id="GAA0169455.1"/>
    </source>
</evidence>
<organism evidence="2 3">
    <name type="scientific">Lithospermum erythrorhizon</name>
    <name type="common">Purple gromwell</name>
    <name type="synonym">Lithospermum officinale var. erythrorhizon</name>
    <dbReference type="NCBI Taxonomy" id="34254"/>
    <lineage>
        <taxon>Eukaryota</taxon>
        <taxon>Viridiplantae</taxon>
        <taxon>Streptophyta</taxon>
        <taxon>Embryophyta</taxon>
        <taxon>Tracheophyta</taxon>
        <taxon>Spermatophyta</taxon>
        <taxon>Magnoliopsida</taxon>
        <taxon>eudicotyledons</taxon>
        <taxon>Gunneridae</taxon>
        <taxon>Pentapetalae</taxon>
        <taxon>asterids</taxon>
        <taxon>lamiids</taxon>
        <taxon>Boraginales</taxon>
        <taxon>Boraginaceae</taxon>
        <taxon>Boraginoideae</taxon>
        <taxon>Lithospermeae</taxon>
        <taxon>Lithospermum</taxon>
    </lineage>
</organism>
<feature type="compositionally biased region" description="Basic and acidic residues" evidence="1">
    <location>
        <begin position="59"/>
        <end position="82"/>
    </location>
</feature>
<comment type="caution">
    <text evidence="2">The sequence shown here is derived from an EMBL/GenBank/DDBJ whole genome shotgun (WGS) entry which is preliminary data.</text>
</comment>
<proteinExistence type="predicted"/>
<dbReference type="Proteomes" id="UP001454036">
    <property type="component" value="Unassembled WGS sequence"/>
</dbReference>
<gene>
    <name evidence="2" type="ORF">LIER_23942</name>
</gene>
<feature type="region of interest" description="Disordered" evidence="1">
    <location>
        <begin position="1"/>
        <end position="177"/>
    </location>
</feature>
<protein>
    <submittedName>
        <fullName evidence="2">Uncharacterized protein</fullName>
    </submittedName>
</protein>
<feature type="compositionally biased region" description="Basic and acidic residues" evidence="1">
    <location>
        <begin position="149"/>
        <end position="177"/>
    </location>
</feature>
<reference evidence="2 3" key="1">
    <citation type="submission" date="2024-01" db="EMBL/GenBank/DDBJ databases">
        <title>The complete chloroplast genome sequence of Lithospermum erythrorhizon: insights into the phylogenetic relationship among Boraginaceae species and the maternal lineages of purple gromwells.</title>
        <authorList>
            <person name="Okada T."/>
            <person name="Watanabe K."/>
        </authorList>
    </citation>
    <scope>NUCLEOTIDE SEQUENCE [LARGE SCALE GENOMIC DNA]</scope>
</reference>
<evidence type="ECO:0000256" key="1">
    <source>
        <dbReference type="SAM" id="MobiDB-lite"/>
    </source>
</evidence>
<dbReference type="EMBL" id="BAABME010006854">
    <property type="protein sequence ID" value="GAA0169455.1"/>
    <property type="molecule type" value="Genomic_DNA"/>
</dbReference>
<accession>A0AAV3R0U0</accession>
<sequence length="177" mass="20465">MEPNISSRPEQEIVDVRTGGPHVHSHERPRQNAPHQLAPSVGIRNPHLHISDHAGNSRRLSELRRRRDTSNAKVPTDHHFPDDESSNSNYAPQKQRGTTRYLPGDGDSSDSHTRCSNYQSRYDLTTSDSTPERSSIRENQSRRQGKPIRTPERSPIKEYPLHYTDRQPQEDRRHQKK</sequence>
<keyword evidence="3" id="KW-1185">Reference proteome</keyword>
<feature type="compositionally biased region" description="Basic and acidic residues" evidence="1">
    <location>
        <begin position="130"/>
        <end position="141"/>
    </location>
</feature>
<feature type="compositionally biased region" description="Polar residues" evidence="1">
    <location>
        <begin position="114"/>
        <end position="129"/>
    </location>
</feature>
<feature type="compositionally biased region" description="Polar residues" evidence="1">
    <location>
        <begin position="86"/>
        <end position="98"/>
    </location>
</feature>
<dbReference type="AlphaFoldDB" id="A0AAV3R0U0"/>
<evidence type="ECO:0000313" key="3">
    <source>
        <dbReference type="Proteomes" id="UP001454036"/>
    </source>
</evidence>
<name>A0AAV3R0U0_LITER</name>